<dbReference type="Proteomes" id="UP000255355">
    <property type="component" value="Unassembled WGS sequence"/>
</dbReference>
<dbReference type="InterPro" id="IPR041522">
    <property type="entry name" value="CdaR_GGDEF"/>
</dbReference>
<reference evidence="4 5" key="1">
    <citation type="submission" date="2018-07" db="EMBL/GenBank/DDBJ databases">
        <title>Genomic Encyclopedia of Type Strains, Phase IV (KMG-IV): sequencing the most valuable type-strain genomes for metagenomic binning, comparative biology and taxonomic classification.</title>
        <authorList>
            <person name="Goeker M."/>
        </authorList>
    </citation>
    <scope>NUCLEOTIDE SEQUENCE [LARGE SCALE GENOMIC DNA]</scope>
    <source>
        <strain evidence="4 5">DSM 44952</strain>
    </source>
</reference>
<dbReference type="PANTHER" id="PTHR33744:SF17">
    <property type="entry name" value="CONSERVED PROTEIN"/>
    <property type="match status" value="1"/>
</dbReference>
<dbReference type="Pfam" id="PF13556">
    <property type="entry name" value="HTH_30"/>
    <property type="match status" value="1"/>
</dbReference>
<dbReference type="STRING" id="1210089.GCA_001613165_07216"/>
<feature type="domain" description="PucR C-terminal helix-turn-helix" evidence="2">
    <location>
        <begin position="448"/>
        <end position="505"/>
    </location>
</feature>
<dbReference type="AlphaFoldDB" id="A0A370GFA5"/>
<organism evidence="4 5">
    <name type="scientific">Nocardia mexicana</name>
    <dbReference type="NCBI Taxonomy" id="279262"/>
    <lineage>
        <taxon>Bacteria</taxon>
        <taxon>Bacillati</taxon>
        <taxon>Actinomycetota</taxon>
        <taxon>Actinomycetes</taxon>
        <taxon>Mycobacteriales</taxon>
        <taxon>Nocardiaceae</taxon>
        <taxon>Nocardia</taxon>
    </lineage>
</organism>
<keyword evidence="4" id="KW-0238">DNA-binding</keyword>
<feature type="domain" description="CdaR GGDEF-like" evidence="3">
    <location>
        <begin position="282"/>
        <end position="394"/>
    </location>
</feature>
<dbReference type="OrthoDB" id="3190266at2"/>
<sequence length="516" mass="55855">MVKLDRLINILSRHGTRLYGAAATRDIELYSVTVHDPIRPHSSVGDVFLAVGIADLAQAFALAAETRATVVIARTTERPTRELLDQLEAAGTALLLSDPAVSWSQIASVVYGLVLEGRETESGRGPSDLFALADTIAAALDAPVTIQDELFRVMAYSSTPRDMDPVRLDTILGRRTPDHVRALLEQQGVFEHLARSDTPIHVGPAPEHGLRGRTVVAVRAGRELLGSLWISCDEAPDHTRGRILKDGAHTVALHLLRSRVSADLERQVESELAIQLIEGSPDAEAAVGKLGLPAEHLRVIALQAHTELERHAGILLAFERATTGFGWSRIGRSTLFGNTVYTVLPAGDPEPALRWVRDLAAGLPSHIRVVAGIGGVATVREVPASRQEADECMALHTSSSDEVAVCYDDAWDRVLIQRLQSVASSGRLPSRGPVAQLAVHDDRHDTDYLPTLKAWLEAHGDSAVAAATLDIHPNTVRNRIKQMRRIADLALDDPHKRTAMLVALSVRVPDDQAGRA</sequence>
<dbReference type="Gene3D" id="1.10.10.2840">
    <property type="entry name" value="PucR C-terminal helix-turn-helix domain"/>
    <property type="match status" value="1"/>
</dbReference>
<evidence type="ECO:0000256" key="1">
    <source>
        <dbReference type="ARBA" id="ARBA00006754"/>
    </source>
</evidence>
<evidence type="ECO:0000313" key="5">
    <source>
        <dbReference type="Proteomes" id="UP000255355"/>
    </source>
</evidence>
<evidence type="ECO:0000259" key="3">
    <source>
        <dbReference type="Pfam" id="PF17853"/>
    </source>
</evidence>
<dbReference type="InterPro" id="IPR051448">
    <property type="entry name" value="CdaR-like_regulators"/>
</dbReference>
<comment type="similarity">
    <text evidence="1">Belongs to the CdaR family.</text>
</comment>
<gene>
    <name evidence="4" type="ORF">DFR68_12626</name>
</gene>
<dbReference type="EMBL" id="QQAZ01000026">
    <property type="protein sequence ID" value="RDI42488.1"/>
    <property type="molecule type" value="Genomic_DNA"/>
</dbReference>
<comment type="caution">
    <text evidence="4">The sequence shown here is derived from an EMBL/GenBank/DDBJ whole genome shotgun (WGS) entry which is preliminary data.</text>
</comment>
<dbReference type="PANTHER" id="PTHR33744">
    <property type="entry name" value="CARBOHYDRATE DIACID REGULATOR"/>
    <property type="match status" value="1"/>
</dbReference>
<proteinExistence type="inferred from homology"/>
<dbReference type="GO" id="GO:0003677">
    <property type="term" value="F:DNA binding"/>
    <property type="evidence" value="ECO:0007669"/>
    <property type="project" value="UniProtKB-KW"/>
</dbReference>
<dbReference type="RefSeq" id="WP_068030564.1">
    <property type="nucleotide sequence ID" value="NZ_QQAZ01000026.1"/>
</dbReference>
<evidence type="ECO:0000313" key="4">
    <source>
        <dbReference type="EMBL" id="RDI42488.1"/>
    </source>
</evidence>
<name>A0A370GFA5_9NOCA</name>
<evidence type="ECO:0000259" key="2">
    <source>
        <dbReference type="Pfam" id="PF13556"/>
    </source>
</evidence>
<dbReference type="Pfam" id="PF17853">
    <property type="entry name" value="GGDEF_2"/>
    <property type="match status" value="1"/>
</dbReference>
<dbReference type="InterPro" id="IPR042070">
    <property type="entry name" value="PucR_C-HTH_sf"/>
</dbReference>
<protein>
    <submittedName>
        <fullName evidence="4">DNA-binding PucR family transcriptional regulator</fullName>
    </submittedName>
</protein>
<accession>A0A370GFA5</accession>
<keyword evidence="5" id="KW-1185">Reference proteome</keyword>
<dbReference type="InterPro" id="IPR025736">
    <property type="entry name" value="PucR_C-HTH_dom"/>
</dbReference>